<evidence type="ECO:0000259" key="2">
    <source>
        <dbReference type="PROSITE" id="PS51925"/>
    </source>
</evidence>
<dbReference type="PANTHER" id="PTHR13844">
    <property type="entry name" value="SWI/SNF-RELATED MATRIX-ASSOCIATED ACTIN-DEPENDENT REGULATOR OF CHROMATIN SUBFAMILY D"/>
    <property type="match status" value="1"/>
</dbReference>
<gene>
    <name evidence="4" type="ORF">BCR41DRAFT_347638</name>
</gene>
<sequence>MSVDIYRAKVEELIRQADITTVSARKIRKQIESLTNTSLEDVKKDFDDMVMEIYQQITDDIERAVLNGATPESNGNRYQQQQQQQQQQQLPPQTIAFGVSLPPTSYMPPKPNPVPASALTSAIASEDGSEDGDDVGGESDASFSSVEEDKGSATKKLKTSSSSKKVKVKSKSKAKPSKASSKRSTDDKSKRKTPTNKDGTPKVNNFTRPMLISPTLHDVIGHAGEIGPSGKVEMSRPEVVKQIWVYIKENNLQAPNDKRLINCDSKLKTLFDGQDQISCFTMNKYIGNHLTKPEQTA</sequence>
<dbReference type="GeneID" id="33564979"/>
<dbReference type="AlphaFoldDB" id="A0A1Y2GWH2"/>
<feature type="compositionally biased region" description="Low complexity" evidence="1">
    <location>
        <begin position="79"/>
        <end position="89"/>
    </location>
</feature>
<name>A0A1Y2GWH2_9FUNG</name>
<feature type="compositionally biased region" description="Acidic residues" evidence="1">
    <location>
        <begin position="127"/>
        <end position="137"/>
    </location>
</feature>
<dbReference type="RefSeq" id="XP_021884382.1">
    <property type="nucleotide sequence ID" value="XM_022023135.1"/>
</dbReference>
<organism evidence="4 5">
    <name type="scientific">Lobosporangium transversale</name>
    <dbReference type="NCBI Taxonomy" id="64571"/>
    <lineage>
        <taxon>Eukaryota</taxon>
        <taxon>Fungi</taxon>
        <taxon>Fungi incertae sedis</taxon>
        <taxon>Mucoromycota</taxon>
        <taxon>Mortierellomycotina</taxon>
        <taxon>Mortierellomycetes</taxon>
        <taxon>Mortierellales</taxon>
        <taxon>Mortierellaceae</taxon>
        <taxon>Lobosporangium</taxon>
    </lineage>
</organism>
<dbReference type="SUPFAM" id="SSF47592">
    <property type="entry name" value="SWIB/MDM2 domain"/>
    <property type="match status" value="1"/>
</dbReference>
<evidence type="ECO:0000256" key="1">
    <source>
        <dbReference type="SAM" id="MobiDB-lite"/>
    </source>
</evidence>
<feature type="domain" description="DM2" evidence="2">
    <location>
        <begin position="205"/>
        <end position="292"/>
    </location>
</feature>
<dbReference type="InterPro" id="IPR036885">
    <property type="entry name" value="SWIB_MDM2_dom_sf"/>
</dbReference>
<feature type="compositionally biased region" description="Polar residues" evidence="1">
    <location>
        <begin position="196"/>
        <end position="207"/>
    </location>
</feature>
<dbReference type="STRING" id="64571.A0A1Y2GWH2"/>
<feature type="compositionally biased region" description="Basic residues" evidence="1">
    <location>
        <begin position="153"/>
        <end position="176"/>
    </location>
</feature>
<protein>
    <submittedName>
        <fullName evidence="4">SWIB/MDM2 domain-containing protein</fullName>
    </submittedName>
</protein>
<dbReference type="PROSITE" id="PS51998">
    <property type="entry name" value="DEK_C"/>
    <property type="match status" value="1"/>
</dbReference>
<dbReference type="Gene3D" id="1.10.245.10">
    <property type="entry name" value="SWIB/MDM2 domain"/>
    <property type="match status" value="1"/>
</dbReference>
<feature type="compositionally biased region" description="Pro residues" evidence="1">
    <location>
        <begin position="105"/>
        <end position="114"/>
    </location>
</feature>
<dbReference type="OrthoDB" id="10251073at2759"/>
<dbReference type="CDD" id="cd10567">
    <property type="entry name" value="SWIB-MDM2_like"/>
    <property type="match status" value="1"/>
</dbReference>
<feature type="region of interest" description="Disordered" evidence="1">
    <location>
        <begin position="68"/>
        <end position="208"/>
    </location>
</feature>
<dbReference type="InParanoid" id="A0A1Y2GWH2"/>
<dbReference type="SUPFAM" id="SSF109715">
    <property type="entry name" value="DEK C-terminal domain"/>
    <property type="match status" value="1"/>
</dbReference>
<evidence type="ECO:0000259" key="3">
    <source>
        <dbReference type="PROSITE" id="PS51998"/>
    </source>
</evidence>
<accession>A0A1Y2GWH2</accession>
<dbReference type="Pfam" id="PF02201">
    <property type="entry name" value="SWIB"/>
    <property type="match status" value="1"/>
</dbReference>
<evidence type="ECO:0000313" key="5">
    <source>
        <dbReference type="Proteomes" id="UP000193648"/>
    </source>
</evidence>
<reference evidence="4 5" key="1">
    <citation type="submission" date="2016-07" db="EMBL/GenBank/DDBJ databases">
        <title>Pervasive Adenine N6-methylation of Active Genes in Fungi.</title>
        <authorList>
            <consortium name="DOE Joint Genome Institute"/>
            <person name="Mondo S.J."/>
            <person name="Dannebaum R.O."/>
            <person name="Kuo R.C."/>
            <person name="Labutti K."/>
            <person name="Haridas S."/>
            <person name="Kuo A."/>
            <person name="Salamov A."/>
            <person name="Ahrendt S.R."/>
            <person name="Lipzen A."/>
            <person name="Sullivan W."/>
            <person name="Andreopoulos W.B."/>
            <person name="Clum A."/>
            <person name="Lindquist E."/>
            <person name="Daum C."/>
            <person name="Ramamoorthy G.K."/>
            <person name="Gryganskyi A."/>
            <person name="Culley D."/>
            <person name="Magnuson J.K."/>
            <person name="James T.Y."/>
            <person name="O'Malley M.A."/>
            <person name="Stajich J.E."/>
            <person name="Spatafora J.W."/>
            <person name="Visel A."/>
            <person name="Grigoriev I.V."/>
        </authorList>
    </citation>
    <scope>NUCLEOTIDE SEQUENCE [LARGE SCALE GENOMIC DNA]</scope>
    <source>
        <strain evidence="4 5">NRRL 3116</strain>
    </source>
</reference>
<dbReference type="InterPro" id="IPR014876">
    <property type="entry name" value="DEK_C"/>
</dbReference>
<dbReference type="Pfam" id="PF08766">
    <property type="entry name" value="DEK_C"/>
    <property type="match status" value="1"/>
</dbReference>
<dbReference type="InterPro" id="IPR019835">
    <property type="entry name" value="SWIB_domain"/>
</dbReference>
<dbReference type="SMART" id="SM00151">
    <property type="entry name" value="SWIB"/>
    <property type="match status" value="1"/>
</dbReference>
<dbReference type="InterPro" id="IPR003121">
    <property type="entry name" value="SWIB_MDM2_domain"/>
</dbReference>
<evidence type="ECO:0000313" key="4">
    <source>
        <dbReference type="EMBL" id="ORZ26619.1"/>
    </source>
</evidence>
<dbReference type="EMBL" id="MCFF01000006">
    <property type="protein sequence ID" value="ORZ26619.1"/>
    <property type="molecule type" value="Genomic_DNA"/>
</dbReference>
<dbReference type="PROSITE" id="PS51925">
    <property type="entry name" value="SWIB_MDM2"/>
    <property type="match status" value="1"/>
</dbReference>
<proteinExistence type="predicted"/>
<keyword evidence="5" id="KW-1185">Reference proteome</keyword>
<comment type="caution">
    <text evidence="4">The sequence shown here is derived from an EMBL/GenBank/DDBJ whole genome shotgun (WGS) entry which is preliminary data.</text>
</comment>
<feature type="domain" description="DEK-C" evidence="3">
    <location>
        <begin position="1"/>
        <end position="55"/>
    </location>
</feature>
<dbReference type="Proteomes" id="UP000193648">
    <property type="component" value="Unassembled WGS sequence"/>
</dbReference>